<gene>
    <name evidence="2" type="ORF">PJ311_00460</name>
</gene>
<comment type="caution">
    <text evidence="2">The sequence shown here is derived from an EMBL/GenBank/DDBJ whole genome shotgun (WGS) entry which is preliminary data.</text>
</comment>
<dbReference type="EMBL" id="JAQKAB010000001">
    <property type="protein sequence ID" value="MDA7025079.1"/>
    <property type="molecule type" value="Genomic_DNA"/>
</dbReference>
<proteinExistence type="predicted"/>
<dbReference type="RefSeq" id="WP_271338940.1">
    <property type="nucleotide sequence ID" value="NZ_JAQKAB010000001.1"/>
</dbReference>
<organism evidence="2 3">
    <name type="scientific">Bacillus changyiensis</name>
    <dbReference type="NCBI Taxonomy" id="3004103"/>
    <lineage>
        <taxon>Bacteria</taxon>
        <taxon>Bacillati</taxon>
        <taxon>Bacillota</taxon>
        <taxon>Bacilli</taxon>
        <taxon>Bacillales</taxon>
        <taxon>Bacillaceae</taxon>
        <taxon>Bacillus</taxon>
    </lineage>
</organism>
<keyword evidence="1" id="KW-0732">Signal</keyword>
<feature type="signal peptide" evidence="1">
    <location>
        <begin position="1"/>
        <end position="32"/>
    </location>
</feature>
<evidence type="ECO:0000256" key="1">
    <source>
        <dbReference type="SAM" id="SignalP"/>
    </source>
</evidence>
<dbReference type="Proteomes" id="UP001211894">
    <property type="component" value="Unassembled WGS sequence"/>
</dbReference>
<name>A0ABT4X079_9BACI</name>
<reference evidence="2 3" key="1">
    <citation type="submission" date="2023-01" db="EMBL/GenBank/DDBJ databases">
        <title>Bacillus changyiensis sp. nov., isolated from a coastal deposit.</title>
        <authorList>
            <person name="Xiao G."/>
            <person name="Lai Q."/>
            <person name="Hu Z."/>
            <person name="Shao Z."/>
        </authorList>
    </citation>
    <scope>NUCLEOTIDE SEQUENCE [LARGE SCALE GENOMIC DNA]</scope>
    <source>
        <strain evidence="2 3">CLL-7-23</strain>
    </source>
</reference>
<keyword evidence="3" id="KW-1185">Reference proteome</keyword>
<accession>A0ABT4X079</accession>
<feature type="chain" id="PRO_5045407196" evidence="1">
    <location>
        <begin position="33"/>
        <end position="162"/>
    </location>
</feature>
<evidence type="ECO:0000313" key="3">
    <source>
        <dbReference type="Proteomes" id="UP001211894"/>
    </source>
</evidence>
<sequence length="162" mass="18747">MKNRFIKFLLVLTIAIGSFASLGFASSTTVQAKDNWTLNSSISYYQCGIFKKYSYTPTFTFSMVFRHYDKSISAYTSTGIRTYGSGKGKIKAILQYKTKKGWKNYKTQYIKKNGYTNLSIKSKLNVKTKFRYKFISNAKDLKKSKSKLRFVFNSTSLAYYLR</sequence>
<evidence type="ECO:0000313" key="2">
    <source>
        <dbReference type="EMBL" id="MDA7025079.1"/>
    </source>
</evidence>
<protein>
    <submittedName>
        <fullName evidence="2">Uncharacterized protein</fullName>
    </submittedName>
</protein>